<evidence type="ECO:0000313" key="3">
    <source>
        <dbReference type="EMBL" id="SLM34922.1"/>
    </source>
</evidence>
<dbReference type="EMBL" id="FWEW01000441">
    <property type="protein sequence ID" value="SLM34922.1"/>
    <property type="molecule type" value="Genomic_DNA"/>
</dbReference>
<keyword evidence="2" id="KW-0732">Signal</keyword>
<evidence type="ECO:0000256" key="2">
    <source>
        <dbReference type="SAM" id="SignalP"/>
    </source>
</evidence>
<feature type="region of interest" description="Disordered" evidence="1">
    <location>
        <begin position="146"/>
        <end position="214"/>
    </location>
</feature>
<protein>
    <submittedName>
        <fullName evidence="3">Uncharacterized protein</fullName>
    </submittedName>
</protein>
<reference evidence="4" key="1">
    <citation type="submission" date="2017-03" db="EMBL/GenBank/DDBJ databases">
        <authorList>
            <person name="Sharma R."/>
            <person name="Thines M."/>
        </authorList>
    </citation>
    <scope>NUCLEOTIDE SEQUENCE [LARGE SCALE GENOMIC DNA]</scope>
</reference>
<dbReference type="AlphaFoldDB" id="A0A1W5CVW5"/>
<keyword evidence="4" id="KW-1185">Reference proteome</keyword>
<evidence type="ECO:0000256" key="1">
    <source>
        <dbReference type="SAM" id="MobiDB-lite"/>
    </source>
</evidence>
<feature type="signal peptide" evidence="2">
    <location>
        <begin position="1"/>
        <end position="24"/>
    </location>
</feature>
<accession>A0A1W5CVW5</accession>
<name>A0A1W5CVW5_9LECA</name>
<organism evidence="3 4">
    <name type="scientific">Lasallia pustulata</name>
    <dbReference type="NCBI Taxonomy" id="136370"/>
    <lineage>
        <taxon>Eukaryota</taxon>
        <taxon>Fungi</taxon>
        <taxon>Dikarya</taxon>
        <taxon>Ascomycota</taxon>
        <taxon>Pezizomycotina</taxon>
        <taxon>Lecanoromycetes</taxon>
        <taxon>OSLEUM clade</taxon>
        <taxon>Umbilicariomycetidae</taxon>
        <taxon>Umbilicariales</taxon>
        <taxon>Umbilicariaceae</taxon>
        <taxon>Lasallia</taxon>
    </lineage>
</organism>
<feature type="compositionally biased region" description="Low complexity" evidence="1">
    <location>
        <begin position="146"/>
        <end position="185"/>
    </location>
</feature>
<sequence>MRRHLSPTLRLWLFLVLLLPCTRAISLSQFQTIADFPDTCTQAYNSQINGCTASDFINGNPCSTGCMNGLQAITTLIDTACAGSQADPTTLIGMFFIGKGINALCPNYAAPIAEASSTMGESSTPSAVVIETSTLVASSLSAATTSAATSTHTPSTTSTPTPSTTYTPTPTTTASSPSSTTTSFTISVLPVPLSQSTTSTPSPLTTANPSTSASIDRPTFVKTAINDGSKTVLTSKADQTASTNPDAFGGGGSPFEISAGVKGTESASRVALLAVLAGLVWAV</sequence>
<dbReference type="Proteomes" id="UP000192927">
    <property type="component" value="Unassembled WGS sequence"/>
</dbReference>
<feature type="compositionally biased region" description="Low complexity" evidence="1">
    <location>
        <begin position="192"/>
        <end position="214"/>
    </location>
</feature>
<proteinExistence type="predicted"/>
<evidence type="ECO:0000313" key="4">
    <source>
        <dbReference type="Proteomes" id="UP000192927"/>
    </source>
</evidence>
<feature type="chain" id="PRO_5012303456" evidence="2">
    <location>
        <begin position="25"/>
        <end position="283"/>
    </location>
</feature>